<dbReference type="EMBL" id="WNYA01003197">
    <property type="protein sequence ID" value="KAG8543570.1"/>
    <property type="molecule type" value="Genomic_DNA"/>
</dbReference>
<evidence type="ECO:0000313" key="8">
    <source>
        <dbReference type="Proteomes" id="UP000824782"/>
    </source>
</evidence>
<reference evidence="7" key="1">
    <citation type="thesis" date="2020" institute="ProQuest LLC" country="789 East Eisenhower Parkway, Ann Arbor, MI, USA">
        <title>Comparative Genomics and Chromosome Evolution.</title>
        <authorList>
            <person name="Mudd A.B."/>
        </authorList>
    </citation>
    <scope>NUCLEOTIDE SEQUENCE</scope>
    <source>
        <strain evidence="7">237g6f4</strain>
        <tissue evidence="7">Blood</tissue>
    </source>
</reference>
<organism evidence="7 8">
    <name type="scientific">Engystomops pustulosus</name>
    <name type="common">Tungara frog</name>
    <name type="synonym">Physalaemus pustulosus</name>
    <dbReference type="NCBI Taxonomy" id="76066"/>
    <lineage>
        <taxon>Eukaryota</taxon>
        <taxon>Metazoa</taxon>
        <taxon>Chordata</taxon>
        <taxon>Craniata</taxon>
        <taxon>Vertebrata</taxon>
        <taxon>Euteleostomi</taxon>
        <taxon>Amphibia</taxon>
        <taxon>Batrachia</taxon>
        <taxon>Anura</taxon>
        <taxon>Neobatrachia</taxon>
        <taxon>Hyloidea</taxon>
        <taxon>Leptodactylidae</taxon>
        <taxon>Leiuperinae</taxon>
        <taxon>Engystomops</taxon>
    </lineage>
</organism>
<comment type="caution">
    <text evidence="7">The sequence shown here is derived from an EMBL/GenBank/DDBJ whole genome shotgun (WGS) entry which is preliminary data.</text>
</comment>
<protein>
    <submittedName>
        <fullName evidence="7">Uncharacterized protein</fullName>
    </submittedName>
</protein>
<dbReference type="GO" id="GO:0005176">
    <property type="term" value="F:ErbB-2 class receptor binding"/>
    <property type="evidence" value="ECO:0007669"/>
    <property type="project" value="TreeGrafter"/>
</dbReference>
<dbReference type="PANTHER" id="PTHR13802">
    <property type="entry name" value="MUCIN 4-RELATED"/>
    <property type="match status" value="1"/>
</dbReference>
<dbReference type="InterPro" id="IPR001846">
    <property type="entry name" value="VWF_type-D"/>
</dbReference>
<feature type="domain" description="VWFD" evidence="6">
    <location>
        <begin position="215"/>
        <end position="291"/>
    </location>
</feature>
<keyword evidence="4" id="KW-0472">Membrane</keyword>
<gene>
    <name evidence="7" type="ORF">GDO81_024310</name>
</gene>
<keyword evidence="2" id="KW-0812">Transmembrane</keyword>
<dbReference type="PROSITE" id="PS50856">
    <property type="entry name" value="AMOP"/>
    <property type="match status" value="1"/>
</dbReference>
<dbReference type="InterPro" id="IPR051495">
    <property type="entry name" value="Epithelial_Barrier/Signaling"/>
</dbReference>
<proteinExistence type="predicted"/>
<evidence type="ECO:0000313" key="7">
    <source>
        <dbReference type="EMBL" id="KAG8543570.1"/>
    </source>
</evidence>
<dbReference type="PANTHER" id="PTHR13802:SF52">
    <property type="entry name" value="MUCIN-4"/>
    <property type="match status" value="1"/>
</dbReference>
<dbReference type="SMART" id="SM00723">
    <property type="entry name" value="AMOP"/>
    <property type="match status" value="1"/>
</dbReference>
<dbReference type="Proteomes" id="UP000824782">
    <property type="component" value="Unassembled WGS sequence"/>
</dbReference>
<keyword evidence="3" id="KW-1133">Transmembrane helix</keyword>
<evidence type="ECO:0000256" key="3">
    <source>
        <dbReference type="ARBA" id="ARBA00022989"/>
    </source>
</evidence>
<dbReference type="InterPro" id="IPR005533">
    <property type="entry name" value="AMOP_dom"/>
</dbReference>
<name>A0AAV6Z8G5_ENGPU</name>
<evidence type="ECO:0000259" key="6">
    <source>
        <dbReference type="PROSITE" id="PS51233"/>
    </source>
</evidence>
<dbReference type="Pfam" id="PF03782">
    <property type="entry name" value="AMOP"/>
    <property type="match status" value="1"/>
</dbReference>
<feature type="domain" description="AMOP" evidence="5">
    <location>
        <begin position="68"/>
        <end position="203"/>
    </location>
</feature>
<keyword evidence="8" id="KW-1185">Reference proteome</keyword>
<accession>A0AAV6Z8G5</accession>
<dbReference type="GO" id="GO:0016020">
    <property type="term" value="C:membrane"/>
    <property type="evidence" value="ECO:0007669"/>
    <property type="project" value="UniProtKB-SubCell"/>
</dbReference>
<sequence>MSWGPAQRVYHRALIGYTNGEGIYFNDPQALKNNTYGPGGIYRPDKVLGNTNKTGIWAYWLDAPANPNVTNYQSKCWSWYYSEPDGSWWDVGLPSCPCLKSQAAKDYTFTPEILPSTSKDLVMTLRRLQSNGTVFQSTLPNQYSAGRRCVYDADGYLRGGFTDRYFAQDSYVNGIQDHIKKDLLPFLWCCTKSPLCHLYYERRPLDTCTEYSSPGLGLVYGTLHFFMFDGQEYTFKGLGEFVIVRLSSALGANVFTLQGQTERRLTDSGNTNSTALVRVAAFYQGTLKVCD</sequence>
<evidence type="ECO:0000256" key="1">
    <source>
        <dbReference type="ARBA" id="ARBA00004370"/>
    </source>
</evidence>
<evidence type="ECO:0000256" key="4">
    <source>
        <dbReference type="ARBA" id="ARBA00023136"/>
    </source>
</evidence>
<evidence type="ECO:0000256" key="2">
    <source>
        <dbReference type="ARBA" id="ARBA00022692"/>
    </source>
</evidence>
<evidence type="ECO:0000259" key="5">
    <source>
        <dbReference type="PROSITE" id="PS50856"/>
    </source>
</evidence>
<comment type="subcellular location">
    <subcellularLocation>
        <location evidence="1">Membrane</location>
    </subcellularLocation>
</comment>
<dbReference type="AlphaFoldDB" id="A0AAV6Z8G5"/>
<dbReference type="PROSITE" id="PS51233">
    <property type="entry name" value="VWFD"/>
    <property type="match status" value="1"/>
</dbReference>